<feature type="non-terminal residue" evidence="5">
    <location>
        <position position="171"/>
    </location>
</feature>
<evidence type="ECO:0008006" key="7">
    <source>
        <dbReference type="Google" id="ProtNLM"/>
    </source>
</evidence>
<evidence type="ECO:0000256" key="1">
    <source>
        <dbReference type="ARBA" id="ARBA00004613"/>
    </source>
</evidence>
<dbReference type="AlphaFoldDB" id="A0A699ZDH4"/>
<reference evidence="5 6" key="1">
    <citation type="submission" date="2020-02" db="EMBL/GenBank/DDBJ databases">
        <title>Draft genome sequence of Haematococcus lacustris strain NIES-144.</title>
        <authorList>
            <person name="Morimoto D."/>
            <person name="Nakagawa S."/>
            <person name="Yoshida T."/>
            <person name="Sawayama S."/>
        </authorList>
    </citation>
    <scope>NUCLEOTIDE SEQUENCE [LARGE SCALE GENOMIC DNA]</scope>
    <source>
        <strain evidence="5 6">NIES-144</strain>
    </source>
</reference>
<dbReference type="Pfam" id="PF19030">
    <property type="entry name" value="TSP1_ADAMTS"/>
    <property type="match status" value="1"/>
</dbReference>
<comment type="subcellular location">
    <subcellularLocation>
        <location evidence="1">Secreted</location>
    </subcellularLocation>
</comment>
<dbReference type="GO" id="GO:0005576">
    <property type="term" value="C:extracellular region"/>
    <property type="evidence" value="ECO:0007669"/>
    <property type="project" value="UniProtKB-SubCell"/>
</dbReference>
<keyword evidence="2" id="KW-0964">Secreted</keyword>
<dbReference type="SMART" id="SM00209">
    <property type="entry name" value="TSP1"/>
    <property type="match status" value="1"/>
</dbReference>
<dbReference type="InterPro" id="IPR036383">
    <property type="entry name" value="TSP1_rpt_sf"/>
</dbReference>
<name>A0A699ZDH4_HAELA</name>
<accession>A0A699ZDH4</accession>
<comment type="caution">
    <text evidence="5">The sequence shown here is derived from an EMBL/GenBank/DDBJ whole genome shotgun (WGS) entry which is preliminary data.</text>
</comment>
<evidence type="ECO:0000256" key="2">
    <source>
        <dbReference type="ARBA" id="ARBA00022525"/>
    </source>
</evidence>
<proteinExistence type="predicted"/>
<evidence type="ECO:0000313" key="6">
    <source>
        <dbReference type="Proteomes" id="UP000485058"/>
    </source>
</evidence>
<evidence type="ECO:0000313" key="5">
    <source>
        <dbReference type="EMBL" id="GFH19865.1"/>
    </source>
</evidence>
<dbReference type="SUPFAM" id="SSF82895">
    <property type="entry name" value="TSP-1 type 1 repeat"/>
    <property type="match status" value="1"/>
</dbReference>
<gene>
    <name evidence="5" type="ORF">HaLaN_16888</name>
</gene>
<organism evidence="5 6">
    <name type="scientific">Haematococcus lacustris</name>
    <name type="common">Green alga</name>
    <name type="synonym">Haematococcus pluvialis</name>
    <dbReference type="NCBI Taxonomy" id="44745"/>
    <lineage>
        <taxon>Eukaryota</taxon>
        <taxon>Viridiplantae</taxon>
        <taxon>Chlorophyta</taxon>
        <taxon>core chlorophytes</taxon>
        <taxon>Chlorophyceae</taxon>
        <taxon>CS clade</taxon>
        <taxon>Chlamydomonadales</taxon>
        <taxon>Haematococcaceae</taxon>
        <taxon>Haematococcus</taxon>
    </lineage>
</organism>
<protein>
    <recommendedName>
        <fullName evidence="7">A disintegrin and metalloproteinase with thrombospondin motifs 13</fullName>
    </recommendedName>
</protein>
<dbReference type="EMBL" id="BLLF01001532">
    <property type="protein sequence ID" value="GFH19865.1"/>
    <property type="molecule type" value="Genomic_DNA"/>
</dbReference>
<keyword evidence="6" id="KW-1185">Reference proteome</keyword>
<keyword evidence="4" id="KW-0677">Repeat</keyword>
<dbReference type="Gene3D" id="2.20.100.10">
    <property type="entry name" value="Thrombospondin type-1 (TSP1) repeat"/>
    <property type="match status" value="1"/>
</dbReference>
<dbReference type="InterPro" id="IPR000884">
    <property type="entry name" value="TSP1_rpt"/>
</dbReference>
<dbReference type="PROSITE" id="PS50092">
    <property type="entry name" value="TSP1"/>
    <property type="match status" value="1"/>
</dbReference>
<evidence type="ECO:0000256" key="3">
    <source>
        <dbReference type="ARBA" id="ARBA00022729"/>
    </source>
</evidence>
<keyword evidence="3" id="KW-0732">Signal</keyword>
<evidence type="ECO:0000256" key="4">
    <source>
        <dbReference type="ARBA" id="ARBA00022737"/>
    </source>
</evidence>
<dbReference type="FunFam" id="2.20.100.10:FF:000005">
    <property type="entry name" value="ADAM metallopeptidase with thrombospondin type 1 motif 9"/>
    <property type="match status" value="1"/>
</dbReference>
<dbReference type="Proteomes" id="UP000485058">
    <property type="component" value="Unassembled WGS sequence"/>
</dbReference>
<sequence length="171" mass="18273">MLLWWPGRTHPAGRHLHALPVNASFHDFVYMAAASRRQLGAEVDVEAGIDALVTGFGIPAGSIANTGSFSWALTPGLPSAYYQLFIASASDPTNFALSNSFYIDNTVDTFVWAAGDWSACSLYCGSGRRTRSVTCRLVGNSSLVSDSMCKSSSRPSSEESCNTFACQACPQ</sequence>